<gene>
    <name evidence="1" type="ORF">LCGC14_0564830</name>
</gene>
<evidence type="ECO:0000313" key="1">
    <source>
        <dbReference type="EMBL" id="KKN57155.1"/>
    </source>
</evidence>
<dbReference type="AlphaFoldDB" id="A0A0F9RKP7"/>
<accession>A0A0F9RKP7</accession>
<dbReference type="EMBL" id="LAZR01000816">
    <property type="protein sequence ID" value="KKN57155.1"/>
    <property type="molecule type" value="Genomic_DNA"/>
</dbReference>
<comment type="caution">
    <text evidence="1">The sequence shown here is derived from an EMBL/GenBank/DDBJ whole genome shotgun (WGS) entry which is preliminary data.</text>
</comment>
<sequence>MPSLIEPPDDRPLWFTTDGKNPQVDMGRTPALLGRKTHPVLVGVDGRVTGTFRRDPGNSLWTNLLTLRPPTFQGATIQQAIPFSVSAGASFLTYSGILLNFLDGSGNSVVRLIAEPSDGGAPVMASFLVAGPGVGATLHAATRGKFIYIVSNDPQFDNRVVWLESGDFETGVWREEKFGTRIETRTPMEPVGAGPGIGITGQYQFHWRLVDTVRSRHTRLSVPATDVIHTDEKYMRFTLPELLESVDPLEERRQYNRWEVWGTTSTLDPAHASGGRTFFVDSWDVNPAFRSGATLRFVDSCSLMHKDYNDGSLFDSSNIGDVGMAASQEYDFTADDAAPEPPSAERIAVYQDIVVLAAGEKPAAGGNTESSGTVTLRWSPSHRLAPEEFPEVNNFPTRITRGRAALLEISEYLYVLGDGPYYRMQRRGSFVEILQMGSGQSLVSPEAACVAGNRIFAIMEHGAVFIDPATGAVRDLQALDRVLRDRWFHSGLVKANISCAYDNHMKAIFVQSGQTEETVILWTKTGRITVREDARFMFVRQVDHADGSRAMHLMQSANRISQPFAFPKASVLPQSMYGLPRDFNMNREIISSEAGSQSTLVVLDGDPFGALDLTGMSVRILSGPLAGQGFAITETFPDPGLRISRVLTRAELVGFSLSIGGVPFRVVGGPIASGEPTTTHRKSMEGARAVVSRFRGDTGYLESRNPVLRIGVVSYENMAATDQAAITAGRGNVPYSLNNWVPLPAHAGHETVVPSRDLALSATNPAVNHGPLEATGALLFPYAWCDVGNFSFELHEFAVSGTIGPSEFIEDVPDD</sequence>
<organism evidence="1">
    <name type="scientific">marine sediment metagenome</name>
    <dbReference type="NCBI Taxonomy" id="412755"/>
    <lineage>
        <taxon>unclassified sequences</taxon>
        <taxon>metagenomes</taxon>
        <taxon>ecological metagenomes</taxon>
    </lineage>
</organism>
<reference evidence="1" key="1">
    <citation type="journal article" date="2015" name="Nature">
        <title>Complex archaea that bridge the gap between prokaryotes and eukaryotes.</title>
        <authorList>
            <person name="Spang A."/>
            <person name="Saw J.H."/>
            <person name="Jorgensen S.L."/>
            <person name="Zaremba-Niedzwiedzka K."/>
            <person name="Martijn J."/>
            <person name="Lind A.E."/>
            <person name="van Eijk R."/>
            <person name="Schleper C."/>
            <person name="Guy L."/>
            <person name="Ettema T.J."/>
        </authorList>
    </citation>
    <scope>NUCLEOTIDE SEQUENCE</scope>
</reference>
<protein>
    <submittedName>
        <fullName evidence="1">Uncharacterized protein</fullName>
    </submittedName>
</protein>
<proteinExistence type="predicted"/>
<name>A0A0F9RKP7_9ZZZZ</name>